<dbReference type="NCBIfam" id="TIGR02242">
    <property type="entry name" value="tail_TIGR02242"/>
    <property type="match status" value="1"/>
</dbReference>
<dbReference type="Gene3D" id="2.60.200.20">
    <property type="match status" value="1"/>
</dbReference>
<evidence type="ECO:0000259" key="1">
    <source>
        <dbReference type="PROSITE" id="PS50006"/>
    </source>
</evidence>
<dbReference type="RefSeq" id="WP_380041310.1">
    <property type="nucleotide sequence ID" value="NZ_JBHSEH010000023.1"/>
</dbReference>
<dbReference type="SUPFAM" id="SSF49879">
    <property type="entry name" value="SMAD/FHA domain"/>
    <property type="match status" value="1"/>
</dbReference>
<proteinExistence type="predicted"/>
<organism evidence="2 3">
    <name type="scientific">Deinococcus navajonensis</name>
    <dbReference type="NCBI Taxonomy" id="309884"/>
    <lineage>
        <taxon>Bacteria</taxon>
        <taxon>Thermotogati</taxon>
        <taxon>Deinococcota</taxon>
        <taxon>Deinococci</taxon>
        <taxon>Deinococcales</taxon>
        <taxon>Deinococcaceae</taxon>
        <taxon>Deinococcus</taxon>
    </lineage>
</organism>
<evidence type="ECO:0000313" key="3">
    <source>
        <dbReference type="Proteomes" id="UP001595998"/>
    </source>
</evidence>
<dbReference type="InterPro" id="IPR008984">
    <property type="entry name" value="SMAD_FHA_dom_sf"/>
</dbReference>
<sequence length="315" mass="35119">MAQLQVRQRGEVLRILPLEMRHLSIGRTPDNGLPLRDTSVAVRHAEVTEEGGALLLTALAGDQALTYVNGQRLAAHQPHRLEHGDEIQIGPFTVAFLASDQAPRPTPGATRPLVVQGALDAQPAHPPFPRYPAPLPNRHAPSLYTQFLPPLFQESEFLSRYLKIFEVIWEPLQVRQDHLEAHFDARLAPPQMLPWMAQWLGVPLDPHWPEARQRAWMREAVSLYRWRGTRYGLTRALETVFGLSPVLQEDPAQPHTLEVRLMDSLDGPDTASREAITRFVCQNAPAHTRVTVTFIEVPEPPGADETAPPSAGTPA</sequence>
<dbReference type="PROSITE" id="PS50006">
    <property type="entry name" value="FHA_DOMAIN"/>
    <property type="match status" value="1"/>
</dbReference>
<feature type="domain" description="FHA" evidence="1">
    <location>
        <begin position="23"/>
        <end position="73"/>
    </location>
</feature>
<protein>
    <submittedName>
        <fullName evidence="2">Phage tail protein</fullName>
    </submittedName>
</protein>
<keyword evidence="3" id="KW-1185">Reference proteome</keyword>
<comment type="caution">
    <text evidence="2">The sequence shown here is derived from an EMBL/GenBank/DDBJ whole genome shotgun (WGS) entry which is preliminary data.</text>
</comment>
<dbReference type="InterPro" id="IPR011748">
    <property type="entry name" value="Unchr_phage_tail-like"/>
</dbReference>
<gene>
    <name evidence="2" type="ORF">ACFOZ9_15540</name>
</gene>
<dbReference type="Pfam" id="PF00498">
    <property type="entry name" value="FHA"/>
    <property type="match status" value="1"/>
</dbReference>
<dbReference type="InterPro" id="IPR000253">
    <property type="entry name" value="FHA_dom"/>
</dbReference>
<dbReference type="CDD" id="cd00060">
    <property type="entry name" value="FHA"/>
    <property type="match status" value="1"/>
</dbReference>
<evidence type="ECO:0000313" key="2">
    <source>
        <dbReference type="EMBL" id="MFC4427631.1"/>
    </source>
</evidence>
<name>A0ABV8XRW1_9DEIO</name>
<accession>A0ABV8XRW1</accession>
<dbReference type="InterPro" id="IPR006521">
    <property type="entry name" value="Tail_protein_I"/>
</dbReference>
<reference evidence="3" key="1">
    <citation type="journal article" date="2019" name="Int. J. Syst. Evol. Microbiol.">
        <title>The Global Catalogue of Microorganisms (GCM) 10K type strain sequencing project: providing services to taxonomists for standard genome sequencing and annotation.</title>
        <authorList>
            <consortium name="The Broad Institute Genomics Platform"/>
            <consortium name="The Broad Institute Genome Sequencing Center for Infectious Disease"/>
            <person name="Wu L."/>
            <person name="Ma J."/>
        </authorList>
    </citation>
    <scope>NUCLEOTIDE SEQUENCE [LARGE SCALE GENOMIC DNA]</scope>
    <source>
        <strain evidence="3">CCUG 56029</strain>
    </source>
</reference>
<dbReference type="Pfam" id="PF09684">
    <property type="entry name" value="Tail_P2_I"/>
    <property type="match status" value="1"/>
</dbReference>
<dbReference type="EMBL" id="JBHSEH010000023">
    <property type="protein sequence ID" value="MFC4427631.1"/>
    <property type="molecule type" value="Genomic_DNA"/>
</dbReference>
<dbReference type="Proteomes" id="UP001595998">
    <property type="component" value="Unassembled WGS sequence"/>
</dbReference>